<gene>
    <name evidence="1" type="ORF">GM676_01260</name>
</gene>
<dbReference type="SUPFAM" id="SSF52540">
    <property type="entry name" value="P-loop containing nucleoside triphosphate hydrolases"/>
    <property type="match status" value="1"/>
</dbReference>
<protein>
    <submittedName>
        <fullName evidence="1">AAA family ATPase</fullName>
    </submittedName>
</protein>
<organism evidence="1 2">
    <name type="scientific">Duganella radicis</name>
    <dbReference type="NCBI Taxonomy" id="551988"/>
    <lineage>
        <taxon>Bacteria</taxon>
        <taxon>Pseudomonadati</taxon>
        <taxon>Pseudomonadota</taxon>
        <taxon>Betaproteobacteria</taxon>
        <taxon>Burkholderiales</taxon>
        <taxon>Oxalobacteraceae</taxon>
        <taxon>Telluria group</taxon>
        <taxon>Duganella</taxon>
    </lineage>
</organism>
<dbReference type="InterPro" id="IPR027417">
    <property type="entry name" value="P-loop_NTPase"/>
</dbReference>
<dbReference type="Proteomes" id="UP000475582">
    <property type="component" value="Unassembled WGS sequence"/>
</dbReference>
<dbReference type="AlphaFoldDB" id="A0A6L6PC43"/>
<dbReference type="Gene3D" id="3.40.50.300">
    <property type="entry name" value="P-loop containing nucleotide triphosphate hydrolases"/>
    <property type="match status" value="1"/>
</dbReference>
<dbReference type="InterPro" id="IPR051396">
    <property type="entry name" value="Bact_Antivir_Def_Nuclease"/>
</dbReference>
<comment type="caution">
    <text evidence="1">The sequence shown here is derived from an EMBL/GenBank/DDBJ whole genome shotgun (WGS) entry which is preliminary data.</text>
</comment>
<dbReference type="RefSeq" id="WP_155461558.1">
    <property type="nucleotide sequence ID" value="NZ_WNKY01000001.1"/>
</dbReference>
<sequence length="533" mass="59717">MSSCEIHAIFLKKGSNTGVINLSHRYDLNHRAEQVLVVTDRANRPLTEKRVASFTTLFGENGCGKTELMMQVCQTFSQSEKGQRLGVLYSEGGKCYLHPGEALSGWRVSPDSVDIEIVRQAPALTSIFYSSSPFENARLKATLSRPGIIDVCPKFTEGLAFDGLALCQNLHHIIEQPKFLRDAKIEVRGWISDENEAHVLVDDLLKEFDSKYPSREAIVAAVREWMQAMPKEDSVATLANLILIINNARYGKKIDIFIRRLARLISEVRAPSPPVPRWKPFVELCRETVAVDARIKFNGAQVLDFIQRLGRRLGGDVGAYRFKRKVTPGKLAEAIAETDKSGELARFVVNYDFMQFTANTLSSGEFAFLFLFAAIGSGLKQLTAADVNTPVFLLIDEGEMFLHPSWQGSYISKLLNYVEKCNLLGRKIHLMISTHSLIVAADAPPRTLFDVQWLEVNNGFGLGPKAVLTDVYHIDDFAGAYTAEKIEKLAKFLREPKAKANQEVRQIVEALADPDLKNYVNEVIRDRRSKEHA</sequence>
<evidence type="ECO:0000313" key="1">
    <source>
        <dbReference type="EMBL" id="MTV36209.1"/>
    </source>
</evidence>
<name>A0A6L6PC43_9BURK</name>
<dbReference type="OrthoDB" id="5468457at2"/>
<accession>A0A6L6PC43</accession>
<dbReference type="PANTHER" id="PTHR43581:SF4">
    <property type="entry name" value="ATP_GTP PHOSPHATASE"/>
    <property type="match status" value="1"/>
</dbReference>
<evidence type="ECO:0000313" key="2">
    <source>
        <dbReference type="Proteomes" id="UP000475582"/>
    </source>
</evidence>
<keyword evidence="2" id="KW-1185">Reference proteome</keyword>
<dbReference type="PANTHER" id="PTHR43581">
    <property type="entry name" value="ATP/GTP PHOSPHATASE"/>
    <property type="match status" value="1"/>
</dbReference>
<proteinExistence type="predicted"/>
<dbReference type="EMBL" id="WNKY01000001">
    <property type="protein sequence ID" value="MTV36209.1"/>
    <property type="molecule type" value="Genomic_DNA"/>
</dbReference>
<reference evidence="1 2" key="1">
    <citation type="submission" date="2019-11" db="EMBL/GenBank/DDBJ databases">
        <title>Type strains purchased from KCTC, JCM and DSMZ.</title>
        <authorList>
            <person name="Lu H."/>
        </authorList>
    </citation>
    <scope>NUCLEOTIDE SEQUENCE [LARGE SCALE GENOMIC DNA]</scope>
    <source>
        <strain evidence="1 2">KCTC 22382</strain>
    </source>
</reference>